<dbReference type="EMBL" id="CM045758">
    <property type="protein sequence ID" value="KAI8032585.1"/>
    <property type="molecule type" value="Genomic_DNA"/>
</dbReference>
<sequence>MAVHDDCKLRFMELKTKRTCRFIAFKIEEKQKQVIVEKVGEPAQSYEGFTASFPADECCYAVYDFDFNFMTAENVSKSRIFFIAWHSKCYSLMYNHLLNLPLFILIIFWFFEGHLIHRWSEAK</sequence>
<name>A0ACC0J469_9ERIC</name>
<evidence type="ECO:0000313" key="2">
    <source>
        <dbReference type="Proteomes" id="UP001060215"/>
    </source>
</evidence>
<reference evidence="1 2" key="1">
    <citation type="journal article" date="2022" name="Plant J.">
        <title>Chromosome-level genome of Camellia lanceoleosa provides a valuable resource for understanding genome evolution and self-incompatibility.</title>
        <authorList>
            <person name="Gong W."/>
            <person name="Xiao S."/>
            <person name="Wang L."/>
            <person name="Liao Z."/>
            <person name="Chang Y."/>
            <person name="Mo W."/>
            <person name="Hu G."/>
            <person name="Li W."/>
            <person name="Zhao G."/>
            <person name="Zhu H."/>
            <person name="Hu X."/>
            <person name="Ji K."/>
            <person name="Xiang X."/>
            <person name="Song Q."/>
            <person name="Yuan D."/>
            <person name="Jin S."/>
            <person name="Zhang L."/>
        </authorList>
    </citation>
    <scope>NUCLEOTIDE SEQUENCE [LARGE SCALE GENOMIC DNA]</scope>
    <source>
        <strain evidence="1">SQ_2022a</strain>
    </source>
</reference>
<organism evidence="1 2">
    <name type="scientific">Camellia lanceoleosa</name>
    <dbReference type="NCBI Taxonomy" id="1840588"/>
    <lineage>
        <taxon>Eukaryota</taxon>
        <taxon>Viridiplantae</taxon>
        <taxon>Streptophyta</taxon>
        <taxon>Embryophyta</taxon>
        <taxon>Tracheophyta</taxon>
        <taxon>Spermatophyta</taxon>
        <taxon>Magnoliopsida</taxon>
        <taxon>eudicotyledons</taxon>
        <taxon>Gunneridae</taxon>
        <taxon>Pentapetalae</taxon>
        <taxon>asterids</taxon>
        <taxon>Ericales</taxon>
        <taxon>Theaceae</taxon>
        <taxon>Camellia</taxon>
    </lineage>
</organism>
<gene>
    <name evidence="1" type="ORF">LOK49_LG01G03188</name>
</gene>
<evidence type="ECO:0000313" key="1">
    <source>
        <dbReference type="EMBL" id="KAI8032585.1"/>
    </source>
</evidence>
<proteinExistence type="predicted"/>
<keyword evidence="2" id="KW-1185">Reference proteome</keyword>
<dbReference type="Proteomes" id="UP001060215">
    <property type="component" value="Chromosome 1"/>
</dbReference>
<protein>
    <submittedName>
        <fullName evidence="1">Actin-depolymerizing factor 4</fullName>
    </submittedName>
</protein>
<comment type="caution">
    <text evidence="1">The sequence shown here is derived from an EMBL/GenBank/DDBJ whole genome shotgun (WGS) entry which is preliminary data.</text>
</comment>
<accession>A0ACC0J469</accession>